<keyword evidence="1" id="KW-0677">Repeat</keyword>
<proteinExistence type="predicted"/>
<dbReference type="PANTHER" id="PTHR45641:SF19">
    <property type="entry name" value="NEPHROCYSTIN-3"/>
    <property type="match status" value="1"/>
</dbReference>
<dbReference type="SUPFAM" id="SSF48452">
    <property type="entry name" value="TPR-like"/>
    <property type="match status" value="1"/>
</dbReference>
<keyword evidence="2" id="KW-0802">TPR repeat</keyword>
<evidence type="ECO:0000256" key="2">
    <source>
        <dbReference type="ARBA" id="ARBA00022803"/>
    </source>
</evidence>
<dbReference type="PANTHER" id="PTHR45641">
    <property type="entry name" value="TETRATRICOPEPTIDE REPEAT PROTEIN (AFU_ORTHOLOGUE AFUA_6G03870)"/>
    <property type="match status" value="1"/>
</dbReference>
<evidence type="ECO:0008006" key="4">
    <source>
        <dbReference type="Google" id="ProtNLM"/>
    </source>
</evidence>
<accession>A0A7S2WIG4</accession>
<dbReference type="InterPro" id="IPR019734">
    <property type="entry name" value="TPR_rpt"/>
</dbReference>
<organism evidence="3">
    <name type="scientific">Eucampia antarctica</name>
    <dbReference type="NCBI Taxonomy" id="49252"/>
    <lineage>
        <taxon>Eukaryota</taxon>
        <taxon>Sar</taxon>
        <taxon>Stramenopiles</taxon>
        <taxon>Ochrophyta</taxon>
        <taxon>Bacillariophyta</taxon>
        <taxon>Mediophyceae</taxon>
        <taxon>Biddulphiophycidae</taxon>
        <taxon>Hemiaulales</taxon>
        <taxon>Hemiaulaceae</taxon>
        <taxon>Eucampia</taxon>
    </lineage>
</organism>
<protein>
    <recommendedName>
        <fullName evidence="4">Kinesin light chain</fullName>
    </recommendedName>
</protein>
<sequence>MARFAVRRNDSTKTIELCEQISHLYEEQQLQHKKKYCLRKKWIATVLAKYYILGMAQQRLDHFDKALDCYNHFLHHARKELGHHHVHVGAVLQLKGSLLFEQRNLTAAMLAFLASLKIQELQSSTTIMTNERLLYQIARTLHDKEDFTDALTMYQKTLKLQREKNNNDPKSVQVLTTLCNMVRIHYLLGDVTTALSINEEIVQIAAKISGNKHPFVAHRLKILGNMLVEVGRLSDAMEVFAKAARSGISDAITNFYHNDEDVDTSSFAIQAAKTLSKVGVLYPHAPCA</sequence>
<dbReference type="Gene3D" id="1.25.40.10">
    <property type="entry name" value="Tetratricopeptide repeat domain"/>
    <property type="match status" value="2"/>
</dbReference>
<evidence type="ECO:0000256" key="1">
    <source>
        <dbReference type="ARBA" id="ARBA00022737"/>
    </source>
</evidence>
<dbReference type="AlphaFoldDB" id="A0A7S2WIG4"/>
<dbReference type="EMBL" id="HBHI01023648">
    <property type="protein sequence ID" value="CAD9689923.1"/>
    <property type="molecule type" value="Transcribed_RNA"/>
</dbReference>
<evidence type="ECO:0000313" key="3">
    <source>
        <dbReference type="EMBL" id="CAD9689923.1"/>
    </source>
</evidence>
<reference evidence="3" key="1">
    <citation type="submission" date="2021-01" db="EMBL/GenBank/DDBJ databases">
        <authorList>
            <person name="Corre E."/>
            <person name="Pelletier E."/>
            <person name="Niang G."/>
            <person name="Scheremetjew M."/>
            <person name="Finn R."/>
            <person name="Kale V."/>
            <person name="Holt S."/>
            <person name="Cochrane G."/>
            <person name="Meng A."/>
            <person name="Brown T."/>
            <person name="Cohen L."/>
        </authorList>
    </citation>
    <scope>NUCLEOTIDE SEQUENCE</scope>
    <source>
        <strain evidence="3">CCMP1452</strain>
    </source>
</reference>
<dbReference type="SMART" id="SM00028">
    <property type="entry name" value="TPR"/>
    <property type="match status" value="3"/>
</dbReference>
<dbReference type="InterPro" id="IPR011990">
    <property type="entry name" value="TPR-like_helical_dom_sf"/>
</dbReference>
<gene>
    <name evidence="3" type="ORF">EANT1437_LOCUS12169</name>
</gene>
<dbReference type="Pfam" id="PF13424">
    <property type="entry name" value="TPR_12"/>
    <property type="match status" value="1"/>
</dbReference>
<dbReference type="Pfam" id="PF13374">
    <property type="entry name" value="TPR_10"/>
    <property type="match status" value="1"/>
</dbReference>
<name>A0A7S2WIG4_9STRA</name>